<evidence type="ECO:0000313" key="4">
    <source>
        <dbReference type="EMBL" id="KFA62099.1"/>
    </source>
</evidence>
<feature type="region of interest" description="Disordered" evidence="2">
    <location>
        <begin position="83"/>
        <end position="103"/>
    </location>
</feature>
<dbReference type="EMBL" id="KL660817">
    <property type="protein sequence ID" value="KFA62099.1"/>
    <property type="molecule type" value="Genomic_DNA"/>
</dbReference>
<dbReference type="InterPro" id="IPR001623">
    <property type="entry name" value="DnaJ_domain"/>
</dbReference>
<dbReference type="GO" id="GO:0005739">
    <property type="term" value="C:mitochondrion"/>
    <property type="evidence" value="ECO:0007669"/>
    <property type="project" value="GOC"/>
</dbReference>
<proteinExistence type="predicted"/>
<sequence>MAADHNNSLRIPRARASRHSSARLLSEDYHQHRQVSAASSHALRSVDSRYSLSEQFAATRREYEFGDDDAASSVYERLTVASEAGEGWEEEAGGEGKSLGGRDGEDGYLVVTGADEGALEPLSLQGDYYELLCLPRDPLLTQDQIRRSYHRLLALFLPDALPAHLQPLAQRRLARVQHAFETLIDPGRRAAYDVDRGTHDEGDEADGCCYADALRDALRRRAEQGLATFSEVNVWVDPVRAAGSSDGVQPLDVAVSHSVAVGFPRLRRFMEERLLKAPRVTGLKPSEGNASLPSLELATPTLAISGGVYGLTRDLPITFVPTRQTPSFFSGFASRPRDIRLLGNRLLPILSVGLRQELRSSTATAAPRWGSTALEIEAAALPSPSLAARLSHSVNIVPGAGPTVFDAALHSAGVGSRRPLPRLTLAARHPLRHGAAFVRVDGGSWALFPAATCRHFSDFSKFGGDLLQDHVLRRAPPSVEVGFSTARVDDDAAARSGPSVESGLRNLDNDASLHPKGSWTLSVSGTVTSAAAYLRFSRDLVPIRRSPRVEVELCADTLRQTYLALRNLWPVGRFAKAGLEVGVSQYSLHLSLYWSRLNQRLSVPVLLCPSTALCPSTVLYAGALPFAALAASQLVHAFIRRRPSKRSTTAPSTQASIAQHRSQADDMAIILAQGVDARQKRQMARGGLVIISAKFGVQDEQRSWAGEEVADVTLAVAALVDKDGRLTIPRGLRKGFLPGFWDPAPGQEKVLHVRYLWKGTESVVETKGGDELSLPP</sequence>
<dbReference type="Proteomes" id="UP000028524">
    <property type="component" value="Unassembled WGS sequence"/>
</dbReference>
<keyword evidence="1" id="KW-0143">Chaperone</keyword>
<dbReference type="PROSITE" id="PS50076">
    <property type="entry name" value="DNAJ_2"/>
    <property type="match status" value="1"/>
</dbReference>
<reference evidence="4 5" key="1">
    <citation type="journal article" date="2014" name="BMC Genomics">
        <title>Comparative genome sequencing reveals chemotype-specific gene clusters in the toxigenic black mold Stachybotrys.</title>
        <authorList>
            <person name="Semeiks J."/>
            <person name="Borek D."/>
            <person name="Otwinowski Z."/>
            <person name="Grishin N.V."/>
        </authorList>
    </citation>
    <scope>NUCLEOTIDE SEQUENCE [LARGE SCALE GENOMIC DNA]</scope>
    <source>
        <strain evidence="4 5">IBT 40285</strain>
    </source>
</reference>
<evidence type="ECO:0000256" key="1">
    <source>
        <dbReference type="ARBA" id="ARBA00023186"/>
    </source>
</evidence>
<dbReference type="OrthoDB" id="666364at2759"/>
<dbReference type="Pfam" id="PF11875">
    <property type="entry name" value="DnaJ-like_C11_C"/>
    <property type="match status" value="1"/>
</dbReference>
<organism evidence="4 5">
    <name type="scientific">Stachybotrys chlorohalonatus (strain IBT 40285)</name>
    <dbReference type="NCBI Taxonomy" id="1283841"/>
    <lineage>
        <taxon>Eukaryota</taxon>
        <taxon>Fungi</taxon>
        <taxon>Dikarya</taxon>
        <taxon>Ascomycota</taxon>
        <taxon>Pezizomycotina</taxon>
        <taxon>Sordariomycetes</taxon>
        <taxon>Hypocreomycetidae</taxon>
        <taxon>Hypocreales</taxon>
        <taxon>Stachybotryaceae</taxon>
        <taxon>Stachybotrys</taxon>
    </lineage>
</organism>
<evidence type="ECO:0000259" key="3">
    <source>
        <dbReference type="PROSITE" id="PS50076"/>
    </source>
</evidence>
<dbReference type="AlphaFoldDB" id="A0A084QDR4"/>
<keyword evidence="5" id="KW-1185">Reference proteome</keyword>
<dbReference type="InterPro" id="IPR052243">
    <property type="entry name" value="Mito_inner_membrane_organizer"/>
</dbReference>
<dbReference type="GO" id="GO:0042407">
    <property type="term" value="P:cristae formation"/>
    <property type="evidence" value="ECO:0007669"/>
    <property type="project" value="TreeGrafter"/>
</dbReference>
<dbReference type="HOGENOM" id="CLU_019611_0_0_1"/>
<dbReference type="OMA" id="IWYTYHG"/>
<dbReference type="InterPro" id="IPR036869">
    <property type="entry name" value="J_dom_sf"/>
</dbReference>
<gene>
    <name evidence="4" type="ORF">S40285_10445</name>
</gene>
<evidence type="ECO:0000256" key="2">
    <source>
        <dbReference type="SAM" id="MobiDB-lite"/>
    </source>
</evidence>
<feature type="domain" description="J" evidence="3">
    <location>
        <begin position="127"/>
        <end position="196"/>
    </location>
</feature>
<dbReference type="SUPFAM" id="SSF46565">
    <property type="entry name" value="Chaperone J-domain"/>
    <property type="match status" value="1"/>
</dbReference>
<dbReference type="InterPro" id="IPR024586">
    <property type="entry name" value="DnaJ-like_C11_C"/>
</dbReference>
<dbReference type="PANTHER" id="PTHR44157:SF1">
    <property type="entry name" value="DNAJ HOMOLOG SUBFAMILY C MEMBER 11"/>
    <property type="match status" value="1"/>
</dbReference>
<dbReference type="Gene3D" id="1.10.287.110">
    <property type="entry name" value="DnaJ domain"/>
    <property type="match status" value="1"/>
</dbReference>
<dbReference type="SMART" id="SM00271">
    <property type="entry name" value="DnaJ"/>
    <property type="match status" value="1"/>
</dbReference>
<dbReference type="InParanoid" id="A0A084QDR4"/>
<dbReference type="STRING" id="1283841.A0A084QDR4"/>
<protein>
    <recommendedName>
        <fullName evidence="3">J domain-containing protein</fullName>
    </recommendedName>
</protein>
<dbReference type="Pfam" id="PF00226">
    <property type="entry name" value="DnaJ"/>
    <property type="match status" value="1"/>
</dbReference>
<evidence type="ECO:0000313" key="5">
    <source>
        <dbReference type="Proteomes" id="UP000028524"/>
    </source>
</evidence>
<dbReference type="PANTHER" id="PTHR44157">
    <property type="entry name" value="DNAJ HOMOLOG SUBFAMILY C MEMBER 11"/>
    <property type="match status" value="1"/>
</dbReference>
<accession>A0A084QDR4</accession>
<name>A0A084QDR4_STAC4</name>